<dbReference type="PRINTS" id="PR00929">
    <property type="entry name" value="ATHOOK"/>
</dbReference>
<feature type="compositionally biased region" description="Basic residues" evidence="2">
    <location>
        <begin position="191"/>
        <end position="246"/>
    </location>
</feature>
<dbReference type="AlphaFoldDB" id="A0ABD3P7Z9"/>
<feature type="region of interest" description="Disordered" evidence="2">
    <location>
        <begin position="830"/>
        <end position="856"/>
    </location>
</feature>
<feature type="region of interest" description="Disordered" evidence="2">
    <location>
        <begin position="151"/>
        <end position="283"/>
    </location>
</feature>
<feature type="compositionally biased region" description="Basic and acidic residues" evidence="2">
    <location>
        <begin position="489"/>
        <end position="504"/>
    </location>
</feature>
<feature type="coiled-coil region" evidence="1">
    <location>
        <begin position="411"/>
        <end position="445"/>
    </location>
</feature>
<reference evidence="3 4" key="1">
    <citation type="submission" date="2024-10" db="EMBL/GenBank/DDBJ databases">
        <title>Updated reference genomes for cyclostephanoid diatoms.</title>
        <authorList>
            <person name="Roberts W.R."/>
            <person name="Alverson A.J."/>
        </authorList>
    </citation>
    <scope>NUCLEOTIDE SEQUENCE [LARGE SCALE GENOMIC DNA]</scope>
    <source>
        <strain evidence="3 4">AJA010-31</strain>
    </source>
</reference>
<dbReference type="InterPro" id="IPR017956">
    <property type="entry name" value="AT_hook_DNA-bd_motif"/>
</dbReference>
<keyword evidence="1" id="KW-0175">Coiled coil</keyword>
<feature type="compositionally biased region" description="Acidic residues" evidence="2">
    <location>
        <begin position="555"/>
        <end position="571"/>
    </location>
</feature>
<dbReference type="Proteomes" id="UP001530400">
    <property type="component" value="Unassembled WGS sequence"/>
</dbReference>
<proteinExistence type="predicted"/>
<sequence length="1006" mass="115072">MARTDPPIKLKRSVLRRVVSSKLDSLRRGDFYVSKHLGPECYDSIVAEAKAFLDSPQYQSLAAASTNHAAAPQDVPPPPSLSEDYDTFIGIIAASILIDASMRGENAGESDPRFIKKKKKLLTKTLKGIKFIDFTSQIWRYDCLKRGINLPPEEESEEDTSESESSDSDDQDNTSVTSHTASDGFSTSASSKKHHHGSSSSSARKKHKKEKKRLKRERKQKRKEERRRRKEERRRKKEDKKKKKRKREEWEEESIGEKEEEQEEDEEIAQEENDEPAEDDSESMYEIEHATKEEFDAFREEILSKIPNKVKNRFREGGFSRWGKDWLPVLEIGPFDVEPGPVRSMWMEMFQNTRQNGREMTRLVFWYGVRYEDRGQAYSFVPSNKLISFEEGEEAGHCNIPKKIRAKLDKKLKLTKTEEQIERGLRELQEDMKKSKNDRIQWMMNFQEDYELAESMEPEEEPEPEVEEASPLDDASVEVKVKRKPGRPKKSESQKKSEADPDKPVKRKPGRPKKSETADADAPVKRKPGRPKKSEAEKAKTKKAKSNTAKKFDIIDEDDDFALEDSDDDEDKDYHEGSSDDSSVNDSDDADDELSNAGQRKRKAAGDLKKPNKRSKSNLTEEEEKEERRRKAAEYREKKRREKAEALGLDYVPGRKKSKKKMFQEEQARFTECEDIFLPFISDLEKAKGEHNVKSVVATINKIIQNVETLTPPFLRTYPLGMLVREVRKAFEGSDPEVKEHCKRLTNEMKRVYNQKDKNTPDDFVPKTRASKEASTGKSDNSRKAHFNDVSMTDAVKTEDTSEHPTIRNHTDATTFDQSLRTSEIVTTDPVKTDPVKSEPTKPPKKTFSIKGMFEKPKPIPKPKVAPAIIVSGPVSPKPKALPEWVTGPALKGEDEFHESLAKERNLALEFLNDAASTIPSNKIDPMSISQSLELAIFAETKLRGRDWNQYWEKVHDVVAMISPGKNQPNAIALGIARGDYLDPSQLLTLSRREIHSLNQQRAKSI</sequence>
<organism evidence="3 4">
    <name type="scientific">Cyclotella atomus</name>
    <dbReference type="NCBI Taxonomy" id="382360"/>
    <lineage>
        <taxon>Eukaryota</taxon>
        <taxon>Sar</taxon>
        <taxon>Stramenopiles</taxon>
        <taxon>Ochrophyta</taxon>
        <taxon>Bacillariophyta</taxon>
        <taxon>Coscinodiscophyceae</taxon>
        <taxon>Thalassiosirophycidae</taxon>
        <taxon>Stephanodiscales</taxon>
        <taxon>Stephanodiscaceae</taxon>
        <taxon>Cyclotella</taxon>
    </lineage>
</organism>
<accession>A0ABD3P7Z9</accession>
<feature type="compositionally biased region" description="Basic and acidic residues" evidence="2">
    <location>
        <begin position="626"/>
        <end position="644"/>
    </location>
</feature>
<feature type="compositionally biased region" description="Basic and acidic residues" evidence="2">
    <location>
        <begin position="831"/>
        <end position="842"/>
    </location>
</feature>
<dbReference type="EMBL" id="JALLPJ020000772">
    <property type="protein sequence ID" value="KAL3783316.1"/>
    <property type="molecule type" value="Genomic_DNA"/>
</dbReference>
<feature type="compositionally biased region" description="Acidic residues" evidence="2">
    <location>
        <begin position="250"/>
        <end position="283"/>
    </location>
</feature>
<feature type="compositionally biased region" description="Basic and acidic residues" evidence="2">
    <location>
        <begin position="752"/>
        <end position="772"/>
    </location>
</feature>
<gene>
    <name evidence="3" type="ORF">ACHAWO_013324</name>
</gene>
<evidence type="ECO:0000256" key="1">
    <source>
        <dbReference type="SAM" id="Coils"/>
    </source>
</evidence>
<feature type="region of interest" description="Disordered" evidence="2">
    <location>
        <begin position="453"/>
        <end position="644"/>
    </location>
</feature>
<name>A0ABD3P7Z9_9STRA</name>
<evidence type="ECO:0000313" key="3">
    <source>
        <dbReference type="EMBL" id="KAL3783316.1"/>
    </source>
</evidence>
<protein>
    <submittedName>
        <fullName evidence="3">Uncharacterized protein</fullName>
    </submittedName>
</protein>
<dbReference type="SMART" id="SM00384">
    <property type="entry name" value="AT_hook"/>
    <property type="match status" value="3"/>
</dbReference>
<feature type="region of interest" description="Disordered" evidence="2">
    <location>
        <begin position="752"/>
        <end position="789"/>
    </location>
</feature>
<comment type="caution">
    <text evidence="3">The sequence shown here is derived from an EMBL/GenBank/DDBJ whole genome shotgun (WGS) entry which is preliminary data.</text>
</comment>
<feature type="compositionally biased region" description="Acidic residues" evidence="2">
    <location>
        <begin position="152"/>
        <end position="172"/>
    </location>
</feature>
<evidence type="ECO:0000313" key="4">
    <source>
        <dbReference type="Proteomes" id="UP001530400"/>
    </source>
</evidence>
<keyword evidence="4" id="KW-1185">Reference proteome</keyword>
<feature type="compositionally biased region" description="Acidic residues" evidence="2">
    <location>
        <begin position="453"/>
        <end position="471"/>
    </location>
</feature>
<evidence type="ECO:0000256" key="2">
    <source>
        <dbReference type="SAM" id="MobiDB-lite"/>
    </source>
</evidence>